<dbReference type="OrthoDB" id="9810077at2"/>
<organism evidence="4 5">
    <name type="scientific">Tanticharoenia sakaeratensis NBRC 103193</name>
    <dbReference type="NCBI Taxonomy" id="1231623"/>
    <lineage>
        <taxon>Bacteria</taxon>
        <taxon>Pseudomonadati</taxon>
        <taxon>Pseudomonadota</taxon>
        <taxon>Alphaproteobacteria</taxon>
        <taxon>Acetobacterales</taxon>
        <taxon>Acetobacteraceae</taxon>
        <taxon>Tanticharoenia</taxon>
    </lineage>
</organism>
<dbReference type="EMBL" id="BALE01000007">
    <property type="protein sequence ID" value="GAN53177.1"/>
    <property type="molecule type" value="Genomic_DNA"/>
</dbReference>
<comment type="caution">
    <text evidence="4">The sequence shown here is derived from an EMBL/GenBank/DDBJ whole genome shotgun (WGS) entry which is preliminary data.</text>
</comment>
<dbReference type="InterPro" id="IPR027417">
    <property type="entry name" value="P-loop_NTPase"/>
</dbReference>
<dbReference type="PROSITE" id="PS00211">
    <property type="entry name" value="ABC_TRANSPORTER_1"/>
    <property type="match status" value="1"/>
</dbReference>
<dbReference type="AlphaFoldDB" id="A0A0D6MHR7"/>
<protein>
    <submittedName>
        <fullName evidence="4">Manganese transport system ATP-binding protein MntB</fullName>
    </submittedName>
</protein>
<keyword evidence="1" id="KW-0547">Nucleotide-binding</keyword>
<dbReference type="Pfam" id="PF00005">
    <property type="entry name" value="ABC_tran"/>
    <property type="match status" value="1"/>
</dbReference>
<keyword evidence="2 4" id="KW-0067">ATP-binding</keyword>
<dbReference type="PANTHER" id="PTHR43514:SF4">
    <property type="entry name" value="ABC TRANSPORTER I FAMILY MEMBER 10"/>
    <property type="match status" value="1"/>
</dbReference>
<name>A0A0D6MHR7_9PROT</name>
<accession>A0A0D6MHR7</accession>
<dbReference type="SUPFAM" id="SSF52540">
    <property type="entry name" value="P-loop containing nucleoside triphosphate hydrolases"/>
    <property type="match status" value="1"/>
</dbReference>
<evidence type="ECO:0000256" key="1">
    <source>
        <dbReference type="ARBA" id="ARBA00022741"/>
    </source>
</evidence>
<dbReference type="SMART" id="SM00382">
    <property type="entry name" value="AAA"/>
    <property type="match status" value="1"/>
</dbReference>
<evidence type="ECO:0000256" key="2">
    <source>
        <dbReference type="ARBA" id="ARBA00022840"/>
    </source>
</evidence>
<sequence length="236" mass="24754">MSAYAVEAHDLSLAYGRRVIMPSSTFALKTGSVTVLLGRNGIGKTTLLRAIQGIVRPSGGTLSVLGTTPAKARARIGAMAQRRDIAAPQLRAFDVIAAAWHGACFGLPILSAQARDAVDRAVALAGAQSLVSRPYGTLSGGQRQRVGLAQALLGRPELLLLDEPLAGLDPAARRTVLDAVLAVREELGLTVLLCAHEPDMILPRCDHALALSDEGARLYDAGALTPARRHALYGRG</sequence>
<dbReference type="InterPro" id="IPR003593">
    <property type="entry name" value="AAA+_ATPase"/>
</dbReference>
<dbReference type="STRING" id="1231623.Tasa_007_022"/>
<gene>
    <name evidence="4" type="ORF">Tasa_007_022</name>
</gene>
<dbReference type="RefSeq" id="WP_148505815.1">
    <property type="nucleotide sequence ID" value="NZ_BALE01000007.1"/>
</dbReference>
<dbReference type="GO" id="GO:0005524">
    <property type="term" value="F:ATP binding"/>
    <property type="evidence" value="ECO:0007669"/>
    <property type="project" value="UniProtKB-KW"/>
</dbReference>
<reference evidence="4 5" key="1">
    <citation type="submission" date="2012-10" db="EMBL/GenBank/DDBJ databases">
        <title>Genome sequencing of Tanticharoenia sakaeratensis NBRC 103193.</title>
        <authorList>
            <person name="Azuma Y."/>
            <person name="Hadano H."/>
            <person name="Hirakawa H."/>
            <person name="Matsushita K."/>
        </authorList>
    </citation>
    <scope>NUCLEOTIDE SEQUENCE [LARGE SCALE GENOMIC DNA]</scope>
    <source>
        <strain evidence="4 5">NBRC 103193</strain>
    </source>
</reference>
<keyword evidence="5" id="KW-1185">Reference proteome</keyword>
<dbReference type="InterPro" id="IPR050334">
    <property type="entry name" value="Molybdenum_import_ModC"/>
</dbReference>
<dbReference type="Gene3D" id="3.40.50.300">
    <property type="entry name" value="P-loop containing nucleotide triphosphate hydrolases"/>
    <property type="match status" value="1"/>
</dbReference>
<evidence type="ECO:0000259" key="3">
    <source>
        <dbReference type="PROSITE" id="PS50893"/>
    </source>
</evidence>
<dbReference type="Proteomes" id="UP000032679">
    <property type="component" value="Unassembled WGS sequence"/>
</dbReference>
<dbReference type="PANTHER" id="PTHR43514">
    <property type="entry name" value="ABC TRANSPORTER I FAMILY MEMBER 10"/>
    <property type="match status" value="1"/>
</dbReference>
<dbReference type="PROSITE" id="PS50893">
    <property type="entry name" value="ABC_TRANSPORTER_2"/>
    <property type="match status" value="1"/>
</dbReference>
<evidence type="ECO:0000313" key="4">
    <source>
        <dbReference type="EMBL" id="GAN53177.1"/>
    </source>
</evidence>
<dbReference type="InterPro" id="IPR003439">
    <property type="entry name" value="ABC_transporter-like_ATP-bd"/>
</dbReference>
<proteinExistence type="predicted"/>
<dbReference type="InterPro" id="IPR017871">
    <property type="entry name" value="ABC_transporter-like_CS"/>
</dbReference>
<evidence type="ECO:0000313" key="5">
    <source>
        <dbReference type="Proteomes" id="UP000032679"/>
    </source>
</evidence>
<dbReference type="GO" id="GO:0016887">
    <property type="term" value="F:ATP hydrolysis activity"/>
    <property type="evidence" value="ECO:0007669"/>
    <property type="project" value="InterPro"/>
</dbReference>
<feature type="domain" description="ABC transporter" evidence="3">
    <location>
        <begin position="6"/>
        <end position="231"/>
    </location>
</feature>